<dbReference type="EMBL" id="SJPW01000008">
    <property type="protein sequence ID" value="TWU46192.1"/>
    <property type="molecule type" value="Genomic_DNA"/>
</dbReference>
<dbReference type="AlphaFoldDB" id="A0A5C6EB49"/>
<reference evidence="2 3" key="1">
    <citation type="submission" date="2019-02" db="EMBL/GenBank/DDBJ databases">
        <title>Deep-cultivation of Planctomycetes and their phenomic and genomic characterization uncovers novel biology.</title>
        <authorList>
            <person name="Wiegand S."/>
            <person name="Jogler M."/>
            <person name="Boedeker C."/>
            <person name="Pinto D."/>
            <person name="Vollmers J."/>
            <person name="Rivas-Marin E."/>
            <person name="Kohn T."/>
            <person name="Peeters S.H."/>
            <person name="Heuer A."/>
            <person name="Rast P."/>
            <person name="Oberbeckmann S."/>
            <person name="Bunk B."/>
            <person name="Jeske O."/>
            <person name="Meyerdierks A."/>
            <person name="Storesund J.E."/>
            <person name="Kallscheuer N."/>
            <person name="Luecker S."/>
            <person name="Lage O.M."/>
            <person name="Pohl T."/>
            <person name="Merkel B.J."/>
            <person name="Hornburger P."/>
            <person name="Mueller R.-W."/>
            <person name="Bruemmer F."/>
            <person name="Labrenz M."/>
            <person name="Spormann A.M."/>
            <person name="Op Den Camp H."/>
            <person name="Overmann J."/>
            <person name="Amann R."/>
            <person name="Jetten M.S.M."/>
            <person name="Mascher T."/>
            <person name="Medema M.H."/>
            <person name="Devos D.P."/>
            <person name="Kaster A.-K."/>
            <person name="Ovreas L."/>
            <person name="Rohde M."/>
            <person name="Galperin M.Y."/>
            <person name="Jogler C."/>
        </authorList>
    </citation>
    <scope>NUCLEOTIDE SEQUENCE [LARGE SCALE GENOMIC DNA]</scope>
    <source>
        <strain evidence="2 3">Poly51</strain>
    </source>
</reference>
<dbReference type="Proteomes" id="UP000318288">
    <property type="component" value="Unassembled WGS sequence"/>
</dbReference>
<gene>
    <name evidence="2" type="ORF">Poly51_55870</name>
</gene>
<name>A0A5C6EB49_9BACT</name>
<accession>A0A5C6EB49</accession>
<keyword evidence="3" id="KW-1185">Reference proteome</keyword>
<proteinExistence type="predicted"/>
<comment type="caution">
    <text evidence="2">The sequence shown here is derived from an EMBL/GenBank/DDBJ whole genome shotgun (WGS) entry which is preliminary data.</text>
</comment>
<organism evidence="2 3">
    <name type="scientific">Rubripirellula tenax</name>
    <dbReference type="NCBI Taxonomy" id="2528015"/>
    <lineage>
        <taxon>Bacteria</taxon>
        <taxon>Pseudomonadati</taxon>
        <taxon>Planctomycetota</taxon>
        <taxon>Planctomycetia</taxon>
        <taxon>Pirellulales</taxon>
        <taxon>Pirellulaceae</taxon>
        <taxon>Rubripirellula</taxon>
    </lineage>
</organism>
<evidence type="ECO:0000313" key="3">
    <source>
        <dbReference type="Proteomes" id="UP000318288"/>
    </source>
</evidence>
<evidence type="ECO:0000313" key="2">
    <source>
        <dbReference type="EMBL" id="TWU46192.1"/>
    </source>
</evidence>
<protein>
    <submittedName>
        <fullName evidence="2">Uncharacterized protein</fullName>
    </submittedName>
</protein>
<sequence length="98" mass="10649">MTRELRQENLESPRQRREQQHSSATDTAQKDGALEVKIALNSALPMIASPIRTGDNKSMTNAVAKPRQEIISPAAPQATEGSSRDNKSKHGISTHCNG</sequence>
<feature type="region of interest" description="Disordered" evidence="1">
    <location>
        <begin position="49"/>
        <end position="98"/>
    </location>
</feature>
<feature type="region of interest" description="Disordered" evidence="1">
    <location>
        <begin position="1"/>
        <end position="33"/>
    </location>
</feature>
<feature type="compositionally biased region" description="Basic and acidic residues" evidence="1">
    <location>
        <begin position="1"/>
        <end position="20"/>
    </location>
</feature>
<evidence type="ECO:0000256" key="1">
    <source>
        <dbReference type="SAM" id="MobiDB-lite"/>
    </source>
</evidence>